<gene>
    <name evidence="1" type="ORF">UCCLBBS449_1024</name>
</gene>
<dbReference type="SUPFAM" id="SSF48208">
    <property type="entry name" value="Six-hairpin glycosidases"/>
    <property type="match status" value="1"/>
</dbReference>
<dbReference type="AlphaFoldDB" id="A0A5B7XZ92"/>
<dbReference type="GO" id="GO:0016740">
    <property type="term" value="F:transferase activity"/>
    <property type="evidence" value="ECO:0007669"/>
    <property type="project" value="UniProtKB-KW"/>
</dbReference>
<reference evidence="1 2" key="1">
    <citation type="submission" date="2018-07" db="EMBL/GenBank/DDBJ databases">
        <authorList>
            <person name="Feyereisen M."/>
        </authorList>
    </citation>
    <scope>NUCLEOTIDE SEQUENCE [LARGE SCALE GENOMIC DNA]</scope>
    <source>
        <strain evidence="1 2">UCCLBBS449</strain>
    </source>
</reference>
<evidence type="ECO:0000313" key="1">
    <source>
        <dbReference type="EMBL" id="QCZ52981.1"/>
    </source>
</evidence>
<dbReference type="GO" id="GO:0005975">
    <property type="term" value="P:carbohydrate metabolic process"/>
    <property type="evidence" value="ECO:0007669"/>
    <property type="project" value="InterPro"/>
</dbReference>
<keyword evidence="1" id="KW-0808">Transferase</keyword>
<evidence type="ECO:0000313" key="2">
    <source>
        <dbReference type="Proteomes" id="UP000307074"/>
    </source>
</evidence>
<sequence length="260" mass="30863">MLFVVEKRKQGTDEIKLGAQAMLILALCKYQEVTKDASFLRQLMEAFNAVVFFRQKSGRYNHVLNTDLTVKDEFRIIYYEGEITFALARLYELTQDEQVLKMVKQSLDFMVDNDYGKYHDHWISYAVNEALQIFPNNREYMKLGLKNVFSHLDFIAKRDTSYPTLLELMNAAVKMTDIIKLTGNDDLLETYDLIRLRRIWKYRAEYELATGSFQPELAMYFYAPYKFVGGFFARHDHFRTRIDDCEHFLSGLINYYNYTY</sequence>
<organism evidence="1 2">
    <name type="scientific">Levilactobacillus brevis</name>
    <name type="common">Lactobacillus brevis</name>
    <dbReference type="NCBI Taxonomy" id="1580"/>
    <lineage>
        <taxon>Bacteria</taxon>
        <taxon>Bacillati</taxon>
        <taxon>Bacillota</taxon>
        <taxon>Bacilli</taxon>
        <taxon>Lactobacillales</taxon>
        <taxon>Lactobacillaceae</taxon>
        <taxon>Levilactobacillus</taxon>
    </lineage>
</organism>
<proteinExistence type="predicted"/>
<dbReference type="InterPro" id="IPR008928">
    <property type="entry name" value="6-hairpin_glycosidase_sf"/>
</dbReference>
<name>A0A5B7XZ92_LEVBR</name>
<dbReference type="EMBL" id="CP031198">
    <property type="protein sequence ID" value="QCZ52981.1"/>
    <property type="molecule type" value="Genomic_DNA"/>
</dbReference>
<dbReference type="Proteomes" id="UP000307074">
    <property type="component" value="Chromosome"/>
</dbReference>
<accession>A0A5B7XZ92</accession>
<protein>
    <submittedName>
        <fullName evidence="1">Glycosyl transferase group I</fullName>
    </submittedName>
</protein>